<dbReference type="AlphaFoldDB" id="A0A8J2U9R2"/>
<reference evidence="2" key="2">
    <citation type="submission" date="2020-09" db="EMBL/GenBank/DDBJ databases">
        <authorList>
            <person name="Sun Q."/>
            <person name="Zhou Y."/>
        </authorList>
    </citation>
    <scope>NUCLEOTIDE SEQUENCE</scope>
    <source>
        <strain evidence="2">CGMCC 1.15448</strain>
    </source>
</reference>
<accession>A0A8J2U9R2</accession>
<evidence type="ECO:0000256" key="1">
    <source>
        <dbReference type="SAM" id="SignalP"/>
    </source>
</evidence>
<name>A0A8J2U9R2_9BACT</name>
<dbReference type="EMBL" id="BMJC01000001">
    <property type="protein sequence ID" value="GGA88810.1"/>
    <property type="molecule type" value="Genomic_DNA"/>
</dbReference>
<keyword evidence="3" id="KW-1185">Reference proteome</keyword>
<feature type="chain" id="PRO_5035257734" evidence="1">
    <location>
        <begin position="21"/>
        <end position="179"/>
    </location>
</feature>
<proteinExistence type="predicted"/>
<evidence type="ECO:0000313" key="3">
    <source>
        <dbReference type="Proteomes" id="UP000607559"/>
    </source>
</evidence>
<sequence length="179" mass="20736">MRPFLSLLLLLLSLHGFCQQPVTVNLPNSHITLQLPNDKWKPSAETDSTRGIYFFKRKPVTDPHGRAIIPAIMLFVEDARKFHGDIVEFSINKRAQFQGRGVKTDTTMFPTNKGFPLTYQDALLMRCSYTSNGLDHVLYMIHIIDKHNEAIQFYLDMTKDLGEQYEKEFQTTIRSIREN</sequence>
<reference evidence="2" key="1">
    <citation type="journal article" date="2014" name="Int. J. Syst. Evol. Microbiol.">
        <title>Complete genome sequence of Corynebacterium casei LMG S-19264T (=DSM 44701T), isolated from a smear-ripened cheese.</title>
        <authorList>
            <consortium name="US DOE Joint Genome Institute (JGI-PGF)"/>
            <person name="Walter F."/>
            <person name="Albersmeier A."/>
            <person name="Kalinowski J."/>
            <person name="Ruckert C."/>
        </authorList>
    </citation>
    <scope>NUCLEOTIDE SEQUENCE</scope>
    <source>
        <strain evidence="2">CGMCC 1.15448</strain>
    </source>
</reference>
<organism evidence="2 3">
    <name type="scientific">Puia dinghuensis</name>
    <dbReference type="NCBI Taxonomy" id="1792502"/>
    <lineage>
        <taxon>Bacteria</taxon>
        <taxon>Pseudomonadati</taxon>
        <taxon>Bacteroidota</taxon>
        <taxon>Chitinophagia</taxon>
        <taxon>Chitinophagales</taxon>
        <taxon>Chitinophagaceae</taxon>
        <taxon>Puia</taxon>
    </lineage>
</organism>
<keyword evidence="1" id="KW-0732">Signal</keyword>
<evidence type="ECO:0000313" key="2">
    <source>
        <dbReference type="EMBL" id="GGA88810.1"/>
    </source>
</evidence>
<protein>
    <submittedName>
        <fullName evidence="2">Uncharacterized protein</fullName>
    </submittedName>
</protein>
<gene>
    <name evidence="2" type="ORF">GCM10011511_10050</name>
</gene>
<dbReference type="RefSeq" id="WP_188929159.1">
    <property type="nucleotide sequence ID" value="NZ_BMJC01000001.1"/>
</dbReference>
<feature type="signal peptide" evidence="1">
    <location>
        <begin position="1"/>
        <end position="20"/>
    </location>
</feature>
<comment type="caution">
    <text evidence="2">The sequence shown here is derived from an EMBL/GenBank/DDBJ whole genome shotgun (WGS) entry which is preliminary data.</text>
</comment>
<dbReference type="Proteomes" id="UP000607559">
    <property type="component" value="Unassembled WGS sequence"/>
</dbReference>